<dbReference type="EMBL" id="BTGD01000010">
    <property type="protein sequence ID" value="GMM56957.1"/>
    <property type="molecule type" value="Genomic_DNA"/>
</dbReference>
<proteinExistence type="predicted"/>
<evidence type="ECO:0000256" key="2">
    <source>
        <dbReference type="ARBA" id="ARBA00023015"/>
    </source>
</evidence>
<dbReference type="PANTHER" id="PTHR13844">
    <property type="entry name" value="SWI/SNF-RELATED MATRIX-ASSOCIATED ACTIN-DEPENDENT REGULATOR OF CHROMATIN SUBFAMILY D"/>
    <property type="match status" value="1"/>
</dbReference>
<keyword evidence="2" id="KW-0805">Transcription regulation</keyword>
<dbReference type="SMART" id="SM00151">
    <property type="entry name" value="SWIB"/>
    <property type="match status" value="1"/>
</dbReference>
<evidence type="ECO:0000256" key="1">
    <source>
        <dbReference type="ARBA" id="ARBA00004123"/>
    </source>
</evidence>
<dbReference type="InterPro" id="IPR014876">
    <property type="entry name" value="DEK_C"/>
</dbReference>
<dbReference type="FunFam" id="1.10.245.10:FF:000004">
    <property type="entry name" value="Upstream activation factor subunit"/>
    <property type="match status" value="1"/>
</dbReference>
<reference evidence="8 9" key="1">
    <citation type="journal article" date="2023" name="Elife">
        <title>Identification of key yeast species and microbe-microbe interactions impacting larval growth of Drosophila in the wild.</title>
        <authorList>
            <person name="Mure A."/>
            <person name="Sugiura Y."/>
            <person name="Maeda R."/>
            <person name="Honda K."/>
            <person name="Sakurai N."/>
            <person name="Takahashi Y."/>
            <person name="Watada M."/>
            <person name="Katoh T."/>
            <person name="Gotoh A."/>
            <person name="Gotoh Y."/>
            <person name="Taniguchi I."/>
            <person name="Nakamura K."/>
            <person name="Hayashi T."/>
            <person name="Katayama T."/>
            <person name="Uemura T."/>
            <person name="Hattori Y."/>
        </authorList>
    </citation>
    <scope>NUCLEOTIDE SEQUENCE [LARGE SCALE GENOMIC DNA]</scope>
    <source>
        <strain evidence="8 9">KH-74</strain>
    </source>
</reference>
<evidence type="ECO:0000256" key="5">
    <source>
        <dbReference type="SAM" id="MobiDB-lite"/>
    </source>
</evidence>
<feature type="domain" description="DEK-C" evidence="7">
    <location>
        <begin position="3"/>
        <end position="58"/>
    </location>
</feature>
<feature type="region of interest" description="Disordered" evidence="5">
    <location>
        <begin position="215"/>
        <end position="244"/>
    </location>
</feature>
<evidence type="ECO:0000256" key="4">
    <source>
        <dbReference type="ARBA" id="ARBA00023242"/>
    </source>
</evidence>
<dbReference type="CDD" id="cd10567">
    <property type="entry name" value="SWIB-MDM2_like"/>
    <property type="match status" value="1"/>
</dbReference>
<comment type="subcellular location">
    <subcellularLocation>
        <location evidence="1">Nucleus</location>
    </subcellularLocation>
</comment>
<dbReference type="GO" id="GO:0000500">
    <property type="term" value="C:RNA polymerase I upstream activating factor complex"/>
    <property type="evidence" value="ECO:0007669"/>
    <property type="project" value="UniProtKB-ARBA"/>
</dbReference>
<accession>A0AAV5S030</accession>
<protein>
    <submittedName>
        <fullName evidence="8">Tri1 protein</fullName>
    </submittedName>
</protein>
<sequence length="244" mass="27327">MGDPSLEQLIPMIDAIVSASNPDEVSPKKIRKAIQELFTMNLDDKRKALNELIVERFQDIQEHPRMLVRKDEMLKRDQEFAKQLQAAEQLAAAAERGEKRTRQSSHKSEKTSKKSGKVKKAHKKRAPSSGTTSIATKPYILSEPLAELLGQKELPRTQVVKGVWDYIKAHDLQNPEDRREILCDDKMRKVFGKTVTMFSMNKVLVDHLFNPEEVKSDPGVAGHAASGDSVKAEAPAVPELPIAQ</sequence>
<dbReference type="SUPFAM" id="SSF109715">
    <property type="entry name" value="DEK C-terminal domain"/>
    <property type="match status" value="1"/>
</dbReference>
<evidence type="ECO:0000313" key="8">
    <source>
        <dbReference type="EMBL" id="GMM56957.1"/>
    </source>
</evidence>
<dbReference type="Gene3D" id="1.10.245.10">
    <property type="entry name" value="SWIB/MDM2 domain"/>
    <property type="match status" value="1"/>
</dbReference>
<dbReference type="InterPro" id="IPR036885">
    <property type="entry name" value="SWIB_MDM2_dom_sf"/>
</dbReference>
<evidence type="ECO:0000313" key="9">
    <source>
        <dbReference type="Proteomes" id="UP001377567"/>
    </source>
</evidence>
<dbReference type="Pfam" id="PF02201">
    <property type="entry name" value="SWIB"/>
    <property type="match status" value="1"/>
</dbReference>
<dbReference type="Proteomes" id="UP001377567">
    <property type="component" value="Unassembled WGS sequence"/>
</dbReference>
<dbReference type="PROSITE" id="PS51925">
    <property type="entry name" value="SWIB_MDM2"/>
    <property type="match status" value="1"/>
</dbReference>
<name>A0AAV5S030_MAUHU</name>
<feature type="compositionally biased region" description="Basic and acidic residues" evidence="5">
    <location>
        <begin position="95"/>
        <end position="112"/>
    </location>
</feature>
<dbReference type="Pfam" id="PF08766">
    <property type="entry name" value="DEK_C"/>
    <property type="match status" value="1"/>
</dbReference>
<keyword evidence="3" id="KW-0804">Transcription</keyword>
<keyword evidence="9" id="KW-1185">Reference proteome</keyword>
<dbReference type="PROSITE" id="PS51998">
    <property type="entry name" value="DEK_C"/>
    <property type="match status" value="1"/>
</dbReference>
<evidence type="ECO:0000259" key="6">
    <source>
        <dbReference type="PROSITE" id="PS51925"/>
    </source>
</evidence>
<feature type="domain" description="DM2" evidence="6">
    <location>
        <begin position="134"/>
        <end position="210"/>
    </location>
</feature>
<dbReference type="SUPFAM" id="SSF47592">
    <property type="entry name" value="SWIB/MDM2 domain"/>
    <property type="match status" value="1"/>
</dbReference>
<evidence type="ECO:0000259" key="7">
    <source>
        <dbReference type="PROSITE" id="PS51998"/>
    </source>
</evidence>
<evidence type="ECO:0000256" key="3">
    <source>
        <dbReference type="ARBA" id="ARBA00023163"/>
    </source>
</evidence>
<feature type="compositionally biased region" description="Basic residues" evidence="5">
    <location>
        <begin position="113"/>
        <end position="126"/>
    </location>
</feature>
<gene>
    <name evidence="8" type="ORF">DAKH74_035730</name>
</gene>
<dbReference type="GO" id="GO:0001181">
    <property type="term" value="F:RNA polymerase I general transcription initiation factor activity"/>
    <property type="evidence" value="ECO:0007669"/>
    <property type="project" value="UniProtKB-ARBA"/>
</dbReference>
<dbReference type="Gene3D" id="1.10.10.60">
    <property type="entry name" value="Homeodomain-like"/>
    <property type="match status" value="1"/>
</dbReference>
<dbReference type="InterPro" id="IPR019835">
    <property type="entry name" value="SWIB_domain"/>
</dbReference>
<dbReference type="InterPro" id="IPR003121">
    <property type="entry name" value="SWIB_MDM2_domain"/>
</dbReference>
<dbReference type="AlphaFoldDB" id="A0AAV5S030"/>
<organism evidence="8 9">
    <name type="scientific">Maudiozyma humilis</name>
    <name type="common">Sour dough yeast</name>
    <name type="synonym">Kazachstania humilis</name>
    <dbReference type="NCBI Taxonomy" id="51915"/>
    <lineage>
        <taxon>Eukaryota</taxon>
        <taxon>Fungi</taxon>
        <taxon>Dikarya</taxon>
        <taxon>Ascomycota</taxon>
        <taxon>Saccharomycotina</taxon>
        <taxon>Saccharomycetes</taxon>
        <taxon>Saccharomycetales</taxon>
        <taxon>Saccharomycetaceae</taxon>
        <taxon>Maudiozyma</taxon>
    </lineage>
</organism>
<feature type="region of interest" description="Disordered" evidence="5">
    <location>
        <begin position="87"/>
        <end position="135"/>
    </location>
</feature>
<keyword evidence="4" id="KW-0539">Nucleus</keyword>
<comment type="caution">
    <text evidence="8">The sequence shown here is derived from an EMBL/GenBank/DDBJ whole genome shotgun (WGS) entry which is preliminary data.</text>
</comment>